<name>A0ABV0TC33_9TELE</name>
<evidence type="ECO:0000313" key="2">
    <source>
        <dbReference type="EMBL" id="MEQ2230463.1"/>
    </source>
</evidence>
<keyword evidence="3" id="KW-1185">Reference proteome</keyword>
<dbReference type="Proteomes" id="UP001482620">
    <property type="component" value="Unassembled WGS sequence"/>
</dbReference>
<gene>
    <name evidence="2" type="ORF">ILYODFUR_029570</name>
</gene>
<feature type="region of interest" description="Disordered" evidence="1">
    <location>
        <begin position="1"/>
        <end position="33"/>
    </location>
</feature>
<sequence length="77" mass="8857">MVLKSEDGVAKGGSLQLKRKQGGDEMDRREKMSSRVFLPHRHLKKRLSSFSCRQALFPLPSAVMKRLEWQSDWTDGP</sequence>
<protein>
    <submittedName>
        <fullName evidence="2">Uncharacterized protein</fullName>
    </submittedName>
</protein>
<organism evidence="2 3">
    <name type="scientific">Ilyodon furcidens</name>
    <name type="common">goldbreast splitfin</name>
    <dbReference type="NCBI Taxonomy" id="33524"/>
    <lineage>
        <taxon>Eukaryota</taxon>
        <taxon>Metazoa</taxon>
        <taxon>Chordata</taxon>
        <taxon>Craniata</taxon>
        <taxon>Vertebrata</taxon>
        <taxon>Euteleostomi</taxon>
        <taxon>Actinopterygii</taxon>
        <taxon>Neopterygii</taxon>
        <taxon>Teleostei</taxon>
        <taxon>Neoteleostei</taxon>
        <taxon>Acanthomorphata</taxon>
        <taxon>Ovalentaria</taxon>
        <taxon>Atherinomorphae</taxon>
        <taxon>Cyprinodontiformes</taxon>
        <taxon>Goodeidae</taxon>
        <taxon>Ilyodon</taxon>
    </lineage>
</organism>
<dbReference type="EMBL" id="JAHRIQ010027396">
    <property type="protein sequence ID" value="MEQ2230463.1"/>
    <property type="molecule type" value="Genomic_DNA"/>
</dbReference>
<reference evidence="2 3" key="1">
    <citation type="submission" date="2021-06" db="EMBL/GenBank/DDBJ databases">
        <authorList>
            <person name="Palmer J.M."/>
        </authorList>
    </citation>
    <scope>NUCLEOTIDE SEQUENCE [LARGE SCALE GENOMIC DNA]</scope>
    <source>
        <strain evidence="3">if_2019</strain>
        <tissue evidence="2">Muscle</tissue>
    </source>
</reference>
<evidence type="ECO:0000256" key="1">
    <source>
        <dbReference type="SAM" id="MobiDB-lite"/>
    </source>
</evidence>
<feature type="compositionally biased region" description="Basic and acidic residues" evidence="1">
    <location>
        <begin position="21"/>
        <end position="33"/>
    </location>
</feature>
<comment type="caution">
    <text evidence="2">The sequence shown here is derived from an EMBL/GenBank/DDBJ whole genome shotgun (WGS) entry which is preliminary data.</text>
</comment>
<proteinExistence type="predicted"/>
<accession>A0ABV0TC33</accession>
<evidence type="ECO:0000313" key="3">
    <source>
        <dbReference type="Proteomes" id="UP001482620"/>
    </source>
</evidence>